<keyword evidence="4" id="KW-0804">Transcription</keyword>
<evidence type="ECO:0000256" key="1">
    <source>
        <dbReference type="ARBA" id="ARBA00004123"/>
    </source>
</evidence>
<dbReference type="Proteomes" id="UP000031512">
    <property type="component" value="Unassembled WGS sequence"/>
</dbReference>
<evidence type="ECO:0000256" key="3">
    <source>
        <dbReference type="ARBA" id="ARBA00023125"/>
    </source>
</evidence>
<sequence>MEKPGDNITLIKVPKFLATQWRNSQNHGVIGHCKRNVSGDLEEILVKHDGKTRVFKCRKAQLCNPKAVEVNESSTTVKSIGKFTKCLTVFPDLDKTYRNKLKERHINTNVQKARSTANETREDPSFDSSETIFKYYNPKMVTLSNAMGIETRTEDTSLMRSKIKSKKPVSVDMDELKMKIFKIFDTEEAKDGIQLKRVVQLTNKPLHSVKTAVEEIAFQKRYRVCSAITFPQA</sequence>
<dbReference type="EMBL" id="ACOU01000001">
    <property type="protein sequence ID" value="EKX74418.1"/>
    <property type="molecule type" value="Genomic_DNA"/>
</dbReference>
<proteinExistence type="predicted"/>
<dbReference type="RefSeq" id="XP_004833870.1">
    <property type="nucleotide sequence ID" value="XM_004833813.1"/>
</dbReference>
<name>L1LH09_THEEQ</name>
<evidence type="ECO:0000256" key="2">
    <source>
        <dbReference type="ARBA" id="ARBA00023015"/>
    </source>
</evidence>
<dbReference type="KEGG" id="beq:BEWA_044980"/>
<organism evidence="6 7">
    <name type="scientific">Theileria equi strain WA</name>
    <dbReference type="NCBI Taxonomy" id="1537102"/>
    <lineage>
        <taxon>Eukaryota</taxon>
        <taxon>Sar</taxon>
        <taxon>Alveolata</taxon>
        <taxon>Apicomplexa</taxon>
        <taxon>Aconoidasida</taxon>
        <taxon>Piroplasmida</taxon>
        <taxon>Theileriidae</taxon>
        <taxon>Theileria</taxon>
    </lineage>
</organism>
<keyword evidence="3" id="KW-0238">DNA-binding</keyword>
<evidence type="ECO:0000256" key="5">
    <source>
        <dbReference type="ARBA" id="ARBA00023242"/>
    </source>
</evidence>
<dbReference type="eggNOG" id="ENOG502SSUU">
    <property type="taxonomic scope" value="Eukaryota"/>
</dbReference>
<evidence type="ECO:0000313" key="7">
    <source>
        <dbReference type="Proteomes" id="UP000031512"/>
    </source>
</evidence>
<gene>
    <name evidence="6" type="ORF">BEWA_044980</name>
</gene>
<keyword evidence="2" id="KW-0805">Transcription regulation</keyword>
<dbReference type="VEuPathDB" id="PiroplasmaDB:BEWA_044980"/>
<dbReference type="GeneID" id="15806697"/>
<evidence type="ECO:0008006" key="8">
    <source>
        <dbReference type="Google" id="ProtNLM"/>
    </source>
</evidence>
<dbReference type="GO" id="GO:0005634">
    <property type="term" value="C:nucleus"/>
    <property type="evidence" value="ECO:0007669"/>
    <property type="project" value="UniProtKB-SubCell"/>
</dbReference>
<comment type="subcellular location">
    <subcellularLocation>
        <location evidence="1">Nucleus</location>
    </subcellularLocation>
</comment>
<keyword evidence="7" id="KW-1185">Reference proteome</keyword>
<dbReference type="OrthoDB" id="26094at2759"/>
<evidence type="ECO:0000313" key="6">
    <source>
        <dbReference type="EMBL" id="EKX74418.1"/>
    </source>
</evidence>
<keyword evidence="5" id="KW-0539">Nucleus</keyword>
<dbReference type="InterPro" id="IPR011039">
    <property type="entry name" value="TFIIF_interaction"/>
</dbReference>
<dbReference type="SUPFAM" id="SSF50916">
    <property type="entry name" value="Rap30/74 interaction domains"/>
    <property type="match status" value="1"/>
</dbReference>
<protein>
    <recommendedName>
        <fullName evidence="8">Transcription initiation factor IIF subunit beta</fullName>
    </recommendedName>
</protein>
<reference evidence="6 7" key="1">
    <citation type="journal article" date="2012" name="BMC Genomics">
        <title>Comparative genomic analysis and phylogenetic position of Theileria equi.</title>
        <authorList>
            <person name="Kappmeyer L.S."/>
            <person name="Thiagarajan M."/>
            <person name="Herndon D.R."/>
            <person name="Ramsay J.D."/>
            <person name="Caler E."/>
            <person name="Djikeng A."/>
            <person name="Gillespie J.J."/>
            <person name="Lau A.O."/>
            <person name="Roalson E.H."/>
            <person name="Silva J.C."/>
            <person name="Silva M.G."/>
            <person name="Suarez C.E."/>
            <person name="Ueti M.W."/>
            <person name="Nene V.M."/>
            <person name="Mealey R.H."/>
            <person name="Knowles D.P."/>
            <person name="Brayton K.A."/>
        </authorList>
    </citation>
    <scope>NUCLEOTIDE SEQUENCE [LARGE SCALE GENOMIC DNA]</scope>
    <source>
        <strain evidence="6 7">WA</strain>
    </source>
</reference>
<dbReference type="GO" id="GO:0006367">
    <property type="term" value="P:transcription initiation at RNA polymerase II promoter"/>
    <property type="evidence" value="ECO:0007669"/>
    <property type="project" value="InterPro"/>
</dbReference>
<accession>L1LH09</accession>
<comment type="caution">
    <text evidence="6">The sequence shown here is derived from an EMBL/GenBank/DDBJ whole genome shotgun (WGS) entry which is preliminary data.</text>
</comment>
<dbReference type="GO" id="GO:0003677">
    <property type="term" value="F:DNA binding"/>
    <property type="evidence" value="ECO:0007669"/>
    <property type="project" value="UniProtKB-KW"/>
</dbReference>
<evidence type="ECO:0000256" key="4">
    <source>
        <dbReference type="ARBA" id="ARBA00023163"/>
    </source>
</evidence>
<dbReference type="AlphaFoldDB" id="L1LH09"/>